<reference evidence="2" key="1">
    <citation type="journal article" date="2020" name="mSystems">
        <title>Genome- and Community-Level Interaction Insights into Carbon Utilization and Element Cycling Functions of Hydrothermarchaeota in Hydrothermal Sediment.</title>
        <authorList>
            <person name="Zhou Z."/>
            <person name="Liu Y."/>
            <person name="Xu W."/>
            <person name="Pan J."/>
            <person name="Luo Z.H."/>
            <person name="Li M."/>
        </authorList>
    </citation>
    <scope>NUCLEOTIDE SEQUENCE [LARGE SCALE GENOMIC DNA]</scope>
    <source>
        <strain evidence="2">SpSt-1071</strain>
    </source>
</reference>
<accession>A0A7C5RE72</accession>
<organism evidence="2">
    <name type="scientific">Thermus caliditerrae</name>
    <dbReference type="NCBI Taxonomy" id="1330700"/>
    <lineage>
        <taxon>Bacteria</taxon>
        <taxon>Thermotogati</taxon>
        <taxon>Deinococcota</taxon>
        <taxon>Deinococci</taxon>
        <taxon>Thermales</taxon>
        <taxon>Thermaceae</taxon>
        <taxon>Thermus</taxon>
    </lineage>
</organism>
<sequence length="301" mass="32355">MTKVKGAFLGFLALLLAACGGQTPGSGGGTGGGGDNSGFNFPDPGTLQISYPPSFGPYESLRQNAHQYCIQQYPNDPQGYRYCLVQLAADPAVCPSGDYTTFQNCTAAVMAGYPWPAQEVLTQPLYVVRVSGGFHRELDPQTGQVIREDPVAPGIYLATQRQPDGRYLTVEYTKDGSVRVAYWMNAACEILDESGKPTQDALVCPVDPGKPHLMILVPPPIQNLVPSALLLQGGNLQDDFDEDGKTEPGYLKTTGSGGNSGGVLAVAYWPDSRQAKYIYTLFGQQGGANFLTEDLLRFTLR</sequence>
<evidence type="ECO:0008006" key="3">
    <source>
        <dbReference type="Google" id="ProtNLM"/>
    </source>
</evidence>
<gene>
    <name evidence="2" type="ORF">ENM28_03730</name>
</gene>
<dbReference type="AlphaFoldDB" id="A0A7C5RE72"/>
<dbReference type="EMBL" id="DRXE01000145">
    <property type="protein sequence ID" value="HHM67818.1"/>
    <property type="molecule type" value="Genomic_DNA"/>
</dbReference>
<dbReference type="PROSITE" id="PS51257">
    <property type="entry name" value="PROKAR_LIPOPROTEIN"/>
    <property type="match status" value="1"/>
</dbReference>
<comment type="caution">
    <text evidence="2">The sequence shown here is derived from an EMBL/GenBank/DDBJ whole genome shotgun (WGS) entry which is preliminary data.</text>
</comment>
<feature type="chain" id="PRO_5028384510" description="Lipoprotein" evidence="1">
    <location>
        <begin position="21"/>
        <end position="301"/>
    </location>
</feature>
<name>A0A7C5RE72_9DEIN</name>
<feature type="signal peptide" evidence="1">
    <location>
        <begin position="1"/>
        <end position="20"/>
    </location>
</feature>
<keyword evidence="1" id="KW-0732">Signal</keyword>
<protein>
    <recommendedName>
        <fullName evidence="3">Lipoprotein</fullName>
    </recommendedName>
</protein>
<evidence type="ECO:0000313" key="2">
    <source>
        <dbReference type="EMBL" id="HHM67818.1"/>
    </source>
</evidence>
<proteinExistence type="predicted"/>
<evidence type="ECO:0000256" key="1">
    <source>
        <dbReference type="SAM" id="SignalP"/>
    </source>
</evidence>